<name>A0ABT4CXV5_9CLOT</name>
<dbReference type="SMART" id="SM00479">
    <property type="entry name" value="EXOIII"/>
    <property type="match status" value="1"/>
</dbReference>
<keyword evidence="1" id="KW-0540">Nuclease</keyword>
<dbReference type="Gene3D" id="3.30.420.10">
    <property type="entry name" value="Ribonuclease H-like superfamily/Ribonuclease H"/>
    <property type="match status" value="1"/>
</dbReference>
<keyword evidence="6" id="KW-1185">Reference proteome</keyword>
<evidence type="ECO:0000313" key="5">
    <source>
        <dbReference type="EMBL" id="MCY6483809.1"/>
    </source>
</evidence>
<dbReference type="InterPro" id="IPR012337">
    <property type="entry name" value="RNaseH-like_sf"/>
</dbReference>
<evidence type="ECO:0000259" key="4">
    <source>
        <dbReference type="SMART" id="SM00479"/>
    </source>
</evidence>
<proteinExistence type="predicted"/>
<evidence type="ECO:0000256" key="1">
    <source>
        <dbReference type="ARBA" id="ARBA00022722"/>
    </source>
</evidence>
<dbReference type="InterPro" id="IPR051274">
    <property type="entry name" value="3-5_Exoribonuclease"/>
</dbReference>
<dbReference type="Proteomes" id="UP001078443">
    <property type="component" value="Unassembled WGS sequence"/>
</dbReference>
<comment type="caution">
    <text evidence="5">The sequence shown here is derived from an EMBL/GenBank/DDBJ whole genome shotgun (WGS) entry which is preliminary data.</text>
</comment>
<dbReference type="Pfam" id="PF00929">
    <property type="entry name" value="RNase_T"/>
    <property type="match status" value="1"/>
</dbReference>
<dbReference type="InterPro" id="IPR013520">
    <property type="entry name" value="Ribonucl_H"/>
</dbReference>
<evidence type="ECO:0000313" key="6">
    <source>
        <dbReference type="Proteomes" id="UP001078443"/>
    </source>
</evidence>
<sequence length="248" mass="29182">MNYIIYDLEFNQKSSDIKEIKTNKNSNLPFEIIQIGALKLNENFETLSTFNALIKPTLYNTVHPYVERLTKITDDKIKSCKLFPDVYNDFIEFIGDDEIILCVWGTVDIKELLRNIRFHNLSTSLISKYYIDIQQYASKYLNAPKRTKIGLKNAVELLNISINNGEFHDAFNDAYYTTEVFKKIYDNNIKPKLYTHTPNKRVSQPKEKIDMDSLITQFEKMYNREMSDEEKSIIKTAYMMGRTKQFIL</sequence>
<keyword evidence="2" id="KW-0378">Hydrolase</keyword>
<dbReference type="PANTHER" id="PTHR23044:SF61">
    <property type="entry name" value="3'-5' EXORIBONUCLEASE 1-RELATED"/>
    <property type="match status" value="1"/>
</dbReference>
<dbReference type="InterPro" id="IPR036397">
    <property type="entry name" value="RNaseH_sf"/>
</dbReference>
<reference evidence="5" key="1">
    <citation type="submission" date="2022-12" db="EMBL/GenBank/DDBJ databases">
        <authorList>
            <person name="Wang J."/>
        </authorList>
    </citation>
    <scope>NUCLEOTIDE SEQUENCE</scope>
    <source>
        <strain evidence="5">HY-45-18</strain>
    </source>
</reference>
<protein>
    <submittedName>
        <fullName evidence="5">Exonuclease domain-containing protein</fullName>
    </submittedName>
</protein>
<dbReference type="InterPro" id="IPR047201">
    <property type="entry name" value="ERI-1_3'hExo-like"/>
</dbReference>
<evidence type="ECO:0000256" key="3">
    <source>
        <dbReference type="ARBA" id="ARBA00022839"/>
    </source>
</evidence>
<dbReference type="RefSeq" id="WP_268040084.1">
    <property type="nucleotide sequence ID" value="NZ_JAPQER010000002.1"/>
</dbReference>
<dbReference type="CDD" id="cd06133">
    <property type="entry name" value="ERI-1_3'hExo_like"/>
    <property type="match status" value="1"/>
</dbReference>
<dbReference type="PANTHER" id="PTHR23044">
    <property type="entry name" value="3'-5' EXONUCLEASE ERI1-RELATED"/>
    <property type="match status" value="1"/>
</dbReference>
<keyword evidence="3 5" id="KW-0269">Exonuclease</keyword>
<dbReference type="EMBL" id="JAPQER010000002">
    <property type="protein sequence ID" value="MCY6483809.1"/>
    <property type="molecule type" value="Genomic_DNA"/>
</dbReference>
<dbReference type="GO" id="GO:0004527">
    <property type="term" value="F:exonuclease activity"/>
    <property type="evidence" value="ECO:0007669"/>
    <property type="project" value="UniProtKB-KW"/>
</dbReference>
<feature type="domain" description="Exonuclease" evidence="4">
    <location>
        <begin position="2"/>
        <end position="190"/>
    </location>
</feature>
<organism evidence="5 6">
    <name type="scientific">Clostridium aestuarii</name>
    <dbReference type="NCBI Taxonomy" id="338193"/>
    <lineage>
        <taxon>Bacteria</taxon>
        <taxon>Bacillati</taxon>
        <taxon>Bacillota</taxon>
        <taxon>Clostridia</taxon>
        <taxon>Eubacteriales</taxon>
        <taxon>Clostridiaceae</taxon>
        <taxon>Clostridium</taxon>
    </lineage>
</organism>
<dbReference type="SUPFAM" id="SSF53098">
    <property type="entry name" value="Ribonuclease H-like"/>
    <property type="match status" value="1"/>
</dbReference>
<evidence type="ECO:0000256" key="2">
    <source>
        <dbReference type="ARBA" id="ARBA00022801"/>
    </source>
</evidence>
<gene>
    <name evidence="5" type="ORF">OW763_05530</name>
</gene>
<accession>A0ABT4CXV5</accession>